<reference evidence="3" key="1">
    <citation type="submission" date="2006-03" db="EMBL/GenBank/DDBJ databases">
        <authorList>
            <person name="Bowman J."/>
            <person name="Ferriera S."/>
            <person name="Johnson J."/>
            <person name="Kravitz S."/>
            <person name="Halpern A."/>
            <person name="Remington K."/>
            <person name="Beeson K."/>
            <person name="Tran B."/>
            <person name="Rogers Y.-H."/>
            <person name="Friedman R."/>
            <person name="Venter J.C."/>
        </authorList>
    </citation>
    <scope>NUCLEOTIDE SEQUENCE [LARGE SCALE GENOMIC DNA]</scope>
    <source>
        <strain evidence="3">ATCC 700755</strain>
    </source>
</reference>
<dbReference type="Gene3D" id="3.40.50.1820">
    <property type="entry name" value="alpha/beta hydrolase"/>
    <property type="match status" value="1"/>
</dbReference>
<evidence type="ECO:0000259" key="2">
    <source>
        <dbReference type="Pfam" id="PF00561"/>
    </source>
</evidence>
<evidence type="ECO:0000256" key="1">
    <source>
        <dbReference type="ARBA" id="ARBA00022801"/>
    </source>
</evidence>
<dbReference type="eggNOG" id="COG0596">
    <property type="taxonomic scope" value="Bacteria"/>
</dbReference>
<dbReference type="ESTHER" id="9flao-q1vyh1">
    <property type="family name" value="Epoxide_hydrolase"/>
</dbReference>
<keyword evidence="4" id="KW-1185">Reference proteome</keyword>
<dbReference type="PRINTS" id="PR00111">
    <property type="entry name" value="ABHYDROLASE"/>
</dbReference>
<dbReference type="AlphaFoldDB" id="K4IFV0"/>
<dbReference type="HOGENOM" id="CLU_020336_7_3_10"/>
<evidence type="ECO:0000313" key="3">
    <source>
        <dbReference type="EMBL" id="AFU69407.1"/>
    </source>
</evidence>
<dbReference type="GO" id="GO:0016787">
    <property type="term" value="F:hydrolase activity"/>
    <property type="evidence" value="ECO:0007669"/>
    <property type="project" value="UniProtKB-KW"/>
</dbReference>
<sequence length="333" mass="38027">MKNNFKNIITLFFTVGTLFSTMYATSQETVKIPEPSTFLQEVDHGYANSDGVKIHYAEVGKGPLIIMIHGFPDYWYTWRHQMEVLSKDYHVVAIDQRGYNKSDKPKGVENYSLKKLVGDVAAVIHHFGKEKAIIVGHDWGGAVAWQFAIHLPQMTDKLVILNVTHPNGMRRELATNPVQQESSSYARKFIDGTPDDPTILFGKPMTAENLASWVKDPEVRIHYIEAYQRSDFTAMLNYYKANYARPPYQKAWEDAQKNPLPKLKMSVLIFHGLDDWAINAHGLNNTWEWLEKDMTLVTVPGASHFVQQDASKLVSTTLQWWLASRANQAEQKN</sequence>
<reference evidence="3" key="2">
    <citation type="submission" date="2012-09" db="EMBL/GenBank/DDBJ databases">
        <title>The complete sequence of Psychroflexus torquis an extreme psychrophile from sea-ice that is stimulated by light.</title>
        <authorList>
            <person name="Feng S."/>
            <person name="Powell S.M."/>
            <person name="Bowman J.P."/>
        </authorList>
    </citation>
    <scope>NUCLEOTIDE SEQUENCE [LARGE SCALE GENOMIC DNA]</scope>
    <source>
        <strain evidence="3">ATCC 700755</strain>
    </source>
</reference>
<evidence type="ECO:0000313" key="4">
    <source>
        <dbReference type="Proteomes" id="UP000008514"/>
    </source>
</evidence>
<accession>K4IFV0</accession>
<keyword evidence="1 3" id="KW-0378">Hydrolase</keyword>
<proteinExistence type="predicted"/>
<organism evidence="3 4">
    <name type="scientific">Psychroflexus torquis (strain ATCC 700755 / CIP 106069 / ACAM 623)</name>
    <dbReference type="NCBI Taxonomy" id="313595"/>
    <lineage>
        <taxon>Bacteria</taxon>
        <taxon>Pseudomonadati</taxon>
        <taxon>Bacteroidota</taxon>
        <taxon>Flavobacteriia</taxon>
        <taxon>Flavobacteriales</taxon>
        <taxon>Flavobacteriaceae</taxon>
        <taxon>Psychroflexus</taxon>
    </lineage>
</organism>
<dbReference type="PRINTS" id="PR00412">
    <property type="entry name" value="EPOXHYDRLASE"/>
</dbReference>
<dbReference type="PANTHER" id="PTHR43329">
    <property type="entry name" value="EPOXIDE HYDROLASE"/>
    <property type="match status" value="1"/>
</dbReference>
<dbReference type="Pfam" id="PF00561">
    <property type="entry name" value="Abhydrolase_1"/>
    <property type="match status" value="1"/>
</dbReference>
<feature type="domain" description="AB hydrolase-1" evidence="2">
    <location>
        <begin position="63"/>
        <end position="307"/>
    </location>
</feature>
<name>K4IFV0_PSYTT</name>
<dbReference type="EMBL" id="CP003879">
    <property type="protein sequence ID" value="AFU69407.1"/>
    <property type="molecule type" value="Genomic_DNA"/>
</dbReference>
<dbReference type="InterPro" id="IPR029058">
    <property type="entry name" value="AB_hydrolase_fold"/>
</dbReference>
<dbReference type="SUPFAM" id="SSF53474">
    <property type="entry name" value="alpha/beta-Hydrolases"/>
    <property type="match status" value="1"/>
</dbReference>
<gene>
    <name evidence="3" type="ordered locus">P700755_002664</name>
</gene>
<protein>
    <submittedName>
        <fullName evidence="3">Alpha/beta hydrolase family protein</fullName>
    </submittedName>
</protein>
<dbReference type="KEGG" id="ptq:P700755_002664"/>
<dbReference type="Proteomes" id="UP000008514">
    <property type="component" value="Chromosome"/>
</dbReference>
<dbReference type="STRING" id="313595.P700755_002664"/>
<dbReference type="InterPro" id="IPR000639">
    <property type="entry name" value="Epox_hydrolase-like"/>
</dbReference>
<dbReference type="InterPro" id="IPR000073">
    <property type="entry name" value="AB_hydrolase_1"/>
</dbReference>